<protein>
    <submittedName>
        <fullName evidence="2">Uncharacterized protein</fullName>
    </submittedName>
</protein>
<dbReference type="EMBL" id="JBAMMX010000007">
    <property type="protein sequence ID" value="KAK6935951.1"/>
    <property type="molecule type" value="Genomic_DNA"/>
</dbReference>
<comment type="caution">
    <text evidence="2">The sequence shown here is derived from an EMBL/GenBank/DDBJ whole genome shotgun (WGS) entry which is preliminary data.</text>
</comment>
<proteinExistence type="predicted"/>
<feature type="region of interest" description="Disordered" evidence="1">
    <location>
        <begin position="1"/>
        <end position="21"/>
    </location>
</feature>
<sequence length="50" mass="5223">MVETLGLEPSDALGKAETSGHGVICGPNKDTMKLLLTLEPVAGSEEAIIW</sequence>
<reference evidence="2 3" key="1">
    <citation type="submission" date="2023-12" db="EMBL/GenBank/DDBJ databases">
        <title>A high-quality genome assembly for Dillenia turbinata (Dilleniales).</title>
        <authorList>
            <person name="Chanderbali A."/>
        </authorList>
    </citation>
    <scope>NUCLEOTIDE SEQUENCE [LARGE SCALE GENOMIC DNA]</scope>
    <source>
        <strain evidence="2">LSX21</strain>
        <tissue evidence="2">Leaf</tissue>
    </source>
</reference>
<dbReference type="AlphaFoldDB" id="A0AAN8VUD2"/>
<evidence type="ECO:0000313" key="2">
    <source>
        <dbReference type="EMBL" id="KAK6935951.1"/>
    </source>
</evidence>
<dbReference type="Proteomes" id="UP001370490">
    <property type="component" value="Unassembled WGS sequence"/>
</dbReference>
<name>A0AAN8VUD2_9MAGN</name>
<organism evidence="2 3">
    <name type="scientific">Dillenia turbinata</name>
    <dbReference type="NCBI Taxonomy" id="194707"/>
    <lineage>
        <taxon>Eukaryota</taxon>
        <taxon>Viridiplantae</taxon>
        <taxon>Streptophyta</taxon>
        <taxon>Embryophyta</taxon>
        <taxon>Tracheophyta</taxon>
        <taxon>Spermatophyta</taxon>
        <taxon>Magnoliopsida</taxon>
        <taxon>eudicotyledons</taxon>
        <taxon>Gunneridae</taxon>
        <taxon>Pentapetalae</taxon>
        <taxon>Dilleniales</taxon>
        <taxon>Dilleniaceae</taxon>
        <taxon>Dillenia</taxon>
    </lineage>
</organism>
<evidence type="ECO:0000313" key="3">
    <source>
        <dbReference type="Proteomes" id="UP001370490"/>
    </source>
</evidence>
<keyword evidence="3" id="KW-1185">Reference proteome</keyword>
<accession>A0AAN8VUD2</accession>
<gene>
    <name evidence="2" type="ORF">RJ641_032981</name>
</gene>
<evidence type="ECO:0000256" key="1">
    <source>
        <dbReference type="SAM" id="MobiDB-lite"/>
    </source>
</evidence>